<evidence type="ECO:0000313" key="2">
    <source>
        <dbReference type="Proteomes" id="UP000285378"/>
    </source>
</evidence>
<gene>
    <name evidence="1" type="ORF">BK670_19535</name>
</gene>
<organism evidence="1 2">
    <name type="scientific">Pseudomonas fluorescens</name>
    <dbReference type="NCBI Taxonomy" id="294"/>
    <lineage>
        <taxon>Bacteria</taxon>
        <taxon>Pseudomonadati</taxon>
        <taxon>Pseudomonadota</taxon>
        <taxon>Gammaproteobacteria</taxon>
        <taxon>Pseudomonadales</taxon>
        <taxon>Pseudomonadaceae</taxon>
        <taxon>Pseudomonas</taxon>
    </lineage>
</organism>
<comment type="caution">
    <text evidence="1">The sequence shown here is derived from an EMBL/GenBank/DDBJ whole genome shotgun (WGS) entry which is preliminary data.</text>
</comment>
<proteinExistence type="predicted"/>
<protein>
    <submittedName>
        <fullName evidence="1">Uncharacterized protein</fullName>
    </submittedName>
</protein>
<name>A0A423MA36_PSEFL</name>
<sequence length="98" mass="10409">MLIRLPTTLPAITRLITTGVITVRATTAARVITTVATAIEAVTDGVITAADITVVTINQRLNDGAFADEQGFINHLFQLVAGTHQMPKTLSDFSTVTD</sequence>
<dbReference type="EMBL" id="MOBX01000014">
    <property type="protein sequence ID" value="RON79694.1"/>
    <property type="molecule type" value="Genomic_DNA"/>
</dbReference>
<accession>A0A423MA36</accession>
<evidence type="ECO:0000313" key="1">
    <source>
        <dbReference type="EMBL" id="RON79694.1"/>
    </source>
</evidence>
<dbReference type="AlphaFoldDB" id="A0A423MA36"/>
<reference evidence="1 2" key="1">
    <citation type="submission" date="2016-10" db="EMBL/GenBank/DDBJ databases">
        <title>Comparative genome analysis of multiple Pseudomonas spp. focuses on biocontrol and plant growth promoting traits.</title>
        <authorList>
            <person name="Tao X.-Y."/>
            <person name="Taylor C.G."/>
        </authorList>
    </citation>
    <scope>NUCLEOTIDE SEQUENCE [LARGE SCALE GENOMIC DNA]</scope>
    <source>
        <strain evidence="1 2">28B5</strain>
    </source>
</reference>
<dbReference type="Proteomes" id="UP000285378">
    <property type="component" value="Unassembled WGS sequence"/>
</dbReference>